<feature type="transmembrane region" description="Helical" evidence="8">
    <location>
        <begin position="210"/>
        <end position="235"/>
    </location>
</feature>
<reference evidence="10 11" key="1">
    <citation type="submission" date="2019-05" db="EMBL/GenBank/DDBJ databases">
        <title>Draft genome sequence of Actinomadura sp. 14C53.</title>
        <authorList>
            <person name="Saricaoglu S."/>
            <person name="Isik K."/>
        </authorList>
    </citation>
    <scope>NUCLEOTIDE SEQUENCE [LARGE SCALE GENOMIC DNA]</scope>
    <source>
        <strain evidence="10 11">14C53</strain>
    </source>
</reference>
<keyword evidence="6 8" id="KW-1133">Transmembrane helix</keyword>
<dbReference type="Proteomes" id="UP000309174">
    <property type="component" value="Unassembled WGS sequence"/>
</dbReference>
<comment type="subcellular location">
    <subcellularLocation>
        <location evidence="1 8">Cell membrane</location>
        <topology evidence="1 8">Multi-pass membrane protein</topology>
    </subcellularLocation>
</comment>
<evidence type="ECO:0000256" key="1">
    <source>
        <dbReference type="ARBA" id="ARBA00004651"/>
    </source>
</evidence>
<dbReference type="OrthoDB" id="9808619at2"/>
<evidence type="ECO:0000259" key="9">
    <source>
        <dbReference type="PROSITE" id="PS50928"/>
    </source>
</evidence>
<feature type="transmembrane region" description="Helical" evidence="8">
    <location>
        <begin position="149"/>
        <end position="182"/>
    </location>
</feature>
<sequence>MSAPTTSAPPPAAVTNGAGLAGRPRRRAAGWFILPATALLLVFFCYPLGNIIWRSFTDPSAGLGNYTKLLDDGVSVTVLTRTLVTALIVGACTLVIAYPYAYAMTRVTPRTRNLMTVVVLLPFWTSMMARNFAWYMLEQRGGLIDDAFSAIGIGGVVLLGSVAGVAVAMVQVMLPFAVLPLYSGMEGIDKRLLDAATSLGAPRWRAFARVYLPLSLPAVLSGFTLVFILTLGFYVTPALLGSPQQSLVPQLIATRVTDLLDFGGAGALGTVLLAITLLALFVVSRFANLSSTTEKAVTNE</sequence>
<organism evidence="10 11">
    <name type="scientific">Actinomadura soli</name>
    <dbReference type="NCBI Taxonomy" id="2508997"/>
    <lineage>
        <taxon>Bacteria</taxon>
        <taxon>Bacillati</taxon>
        <taxon>Actinomycetota</taxon>
        <taxon>Actinomycetes</taxon>
        <taxon>Streptosporangiales</taxon>
        <taxon>Thermomonosporaceae</taxon>
        <taxon>Actinomadura</taxon>
    </lineage>
</organism>
<accession>A0A5C4JEH8</accession>
<keyword evidence="4" id="KW-1003">Cell membrane</keyword>
<keyword evidence="11" id="KW-1185">Reference proteome</keyword>
<evidence type="ECO:0000256" key="3">
    <source>
        <dbReference type="ARBA" id="ARBA00022448"/>
    </source>
</evidence>
<dbReference type="PANTHER" id="PTHR42929:SF5">
    <property type="entry name" value="ABC TRANSPORTER PERMEASE PROTEIN"/>
    <property type="match status" value="1"/>
</dbReference>
<keyword evidence="7 8" id="KW-0472">Membrane</keyword>
<comment type="caution">
    <text evidence="10">The sequence shown here is derived from an EMBL/GenBank/DDBJ whole genome shotgun (WGS) entry which is preliminary data.</text>
</comment>
<dbReference type="InterPro" id="IPR035906">
    <property type="entry name" value="MetI-like_sf"/>
</dbReference>
<feature type="domain" description="ABC transmembrane type-1" evidence="9">
    <location>
        <begin position="79"/>
        <end position="283"/>
    </location>
</feature>
<dbReference type="CDD" id="cd06261">
    <property type="entry name" value="TM_PBP2"/>
    <property type="match status" value="1"/>
</dbReference>
<dbReference type="AlphaFoldDB" id="A0A5C4JEH8"/>
<dbReference type="SUPFAM" id="SSF161098">
    <property type="entry name" value="MetI-like"/>
    <property type="match status" value="1"/>
</dbReference>
<dbReference type="InterPro" id="IPR000515">
    <property type="entry name" value="MetI-like"/>
</dbReference>
<dbReference type="GO" id="GO:0055085">
    <property type="term" value="P:transmembrane transport"/>
    <property type="evidence" value="ECO:0007669"/>
    <property type="project" value="InterPro"/>
</dbReference>
<evidence type="ECO:0000256" key="2">
    <source>
        <dbReference type="ARBA" id="ARBA00007069"/>
    </source>
</evidence>
<evidence type="ECO:0000256" key="5">
    <source>
        <dbReference type="ARBA" id="ARBA00022692"/>
    </source>
</evidence>
<evidence type="ECO:0000256" key="6">
    <source>
        <dbReference type="ARBA" id="ARBA00022989"/>
    </source>
</evidence>
<feature type="transmembrane region" description="Helical" evidence="8">
    <location>
        <begin position="114"/>
        <end position="137"/>
    </location>
</feature>
<evidence type="ECO:0000313" key="11">
    <source>
        <dbReference type="Proteomes" id="UP000309174"/>
    </source>
</evidence>
<gene>
    <name evidence="10" type="ORF">ETD83_11635</name>
</gene>
<dbReference type="Pfam" id="PF00528">
    <property type="entry name" value="BPD_transp_1"/>
    <property type="match status" value="1"/>
</dbReference>
<evidence type="ECO:0000256" key="7">
    <source>
        <dbReference type="ARBA" id="ARBA00023136"/>
    </source>
</evidence>
<name>A0A5C4JEH8_9ACTN</name>
<feature type="transmembrane region" description="Helical" evidence="8">
    <location>
        <begin position="262"/>
        <end position="283"/>
    </location>
</feature>
<evidence type="ECO:0000256" key="4">
    <source>
        <dbReference type="ARBA" id="ARBA00022475"/>
    </source>
</evidence>
<evidence type="ECO:0000313" key="10">
    <source>
        <dbReference type="EMBL" id="TMR02980.1"/>
    </source>
</evidence>
<dbReference type="Gene3D" id="1.10.3720.10">
    <property type="entry name" value="MetI-like"/>
    <property type="match status" value="1"/>
</dbReference>
<comment type="similarity">
    <text evidence="2">Belongs to the binding-protein-dependent transport system permease family. CysTW subfamily.</text>
</comment>
<evidence type="ECO:0000256" key="8">
    <source>
        <dbReference type="RuleBase" id="RU363032"/>
    </source>
</evidence>
<dbReference type="GO" id="GO:0005886">
    <property type="term" value="C:plasma membrane"/>
    <property type="evidence" value="ECO:0007669"/>
    <property type="project" value="UniProtKB-SubCell"/>
</dbReference>
<proteinExistence type="inferred from homology"/>
<dbReference type="RefSeq" id="WP_138645096.1">
    <property type="nucleotide sequence ID" value="NZ_VCKW01000045.1"/>
</dbReference>
<keyword evidence="3 8" id="KW-0813">Transport</keyword>
<dbReference type="PANTHER" id="PTHR42929">
    <property type="entry name" value="INNER MEMBRANE ABC TRANSPORTER PERMEASE PROTEIN YDCU-RELATED-RELATED"/>
    <property type="match status" value="1"/>
</dbReference>
<keyword evidence="5 8" id="KW-0812">Transmembrane</keyword>
<dbReference type="EMBL" id="VCKW01000045">
    <property type="protein sequence ID" value="TMR02980.1"/>
    <property type="molecule type" value="Genomic_DNA"/>
</dbReference>
<protein>
    <submittedName>
        <fullName evidence="10">ABC transporter permease</fullName>
    </submittedName>
</protein>
<dbReference type="PROSITE" id="PS50928">
    <property type="entry name" value="ABC_TM1"/>
    <property type="match status" value="1"/>
</dbReference>
<feature type="transmembrane region" description="Helical" evidence="8">
    <location>
        <begin position="73"/>
        <end position="102"/>
    </location>
</feature>
<feature type="transmembrane region" description="Helical" evidence="8">
    <location>
        <begin position="31"/>
        <end position="53"/>
    </location>
</feature>